<organism evidence="1 2">
    <name type="scientific">Austropuccinia psidii MF-1</name>
    <dbReference type="NCBI Taxonomy" id="1389203"/>
    <lineage>
        <taxon>Eukaryota</taxon>
        <taxon>Fungi</taxon>
        <taxon>Dikarya</taxon>
        <taxon>Basidiomycota</taxon>
        <taxon>Pucciniomycotina</taxon>
        <taxon>Pucciniomycetes</taxon>
        <taxon>Pucciniales</taxon>
        <taxon>Sphaerophragmiaceae</taxon>
        <taxon>Austropuccinia</taxon>
    </lineage>
</organism>
<accession>A0A9Q3BLC4</accession>
<name>A0A9Q3BLC4_9BASI</name>
<evidence type="ECO:0000313" key="1">
    <source>
        <dbReference type="EMBL" id="MBW0467012.1"/>
    </source>
</evidence>
<sequence length="91" mass="10635">MEAQANSEKYKSVLKKIIPVNESIPQGLKPTWERPELSRDPYETPLSVNQPLFIATLKVTKEIIAMINFEQSRWLSEEEINLLRKLILLRE</sequence>
<keyword evidence="2" id="KW-1185">Reference proteome</keyword>
<gene>
    <name evidence="1" type="ORF">O181_006727</name>
</gene>
<dbReference type="EMBL" id="AVOT02001458">
    <property type="protein sequence ID" value="MBW0467012.1"/>
    <property type="molecule type" value="Genomic_DNA"/>
</dbReference>
<dbReference type="OrthoDB" id="5599163at2759"/>
<dbReference type="Proteomes" id="UP000765509">
    <property type="component" value="Unassembled WGS sequence"/>
</dbReference>
<reference evidence="1" key="1">
    <citation type="submission" date="2021-03" db="EMBL/GenBank/DDBJ databases">
        <title>Draft genome sequence of rust myrtle Austropuccinia psidii MF-1, a brazilian biotype.</title>
        <authorList>
            <person name="Quecine M.C."/>
            <person name="Pachon D.M.R."/>
            <person name="Bonatelli M.L."/>
            <person name="Correr F.H."/>
            <person name="Franceschini L.M."/>
            <person name="Leite T.F."/>
            <person name="Margarido G.R.A."/>
            <person name="Almeida C.A."/>
            <person name="Ferrarezi J.A."/>
            <person name="Labate C.A."/>
        </authorList>
    </citation>
    <scope>NUCLEOTIDE SEQUENCE</scope>
    <source>
        <strain evidence="1">MF-1</strain>
    </source>
</reference>
<protein>
    <submittedName>
        <fullName evidence="1">Uncharacterized protein</fullName>
    </submittedName>
</protein>
<dbReference type="AlphaFoldDB" id="A0A9Q3BLC4"/>
<proteinExistence type="predicted"/>
<comment type="caution">
    <text evidence="1">The sequence shown here is derived from an EMBL/GenBank/DDBJ whole genome shotgun (WGS) entry which is preliminary data.</text>
</comment>
<evidence type="ECO:0000313" key="2">
    <source>
        <dbReference type="Proteomes" id="UP000765509"/>
    </source>
</evidence>